<organism evidence="3 4">
    <name type="scientific">Pseudomonas entomophila</name>
    <dbReference type="NCBI Taxonomy" id="312306"/>
    <lineage>
        <taxon>Bacteria</taxon>
        <taxon>Pseudomonadati</taxon>
        <taxon>Pseudomonadota</taxon>
        <taxon>Gammaproteobacteria</taxon>
        <taxon>Pseudomonadales</taxon>
        <taxon>Pseudomonadaceae</taxon>
        <taxon>Pseudomonas</taxon>
    </lineage>
</organism>
<proteinExistence type="predicted"/>
<dbReference type="EMBL" id="CP132921">
    <property type="protein sequence ID" value="WMW07444.1"/>
    <property type="molecule type" value="Genomic_DNA"/>
</dbReference>
<protein>
    <submittedName>
        <fullName evidence="3">Phage tail assembly chaperone</fullName>
    </submittedName>
</protein>
<feature type="region of interest" description="Disordered" evidence="1">
    <location>
        <begin position="105"/>
        <end position="127"/>
    </location>
</feature>
<dbReference type="InterPro" id="IPR031893">
    <property type="entry name" value="Phage_tail_APC"/>
</dbReference>
<dbReference type="GeneID" id="32807147"/>
<dbReference type="Pfam" id="PF16778">
    <property type="entry name" value="Phage_tail_APC"/>
    <property type="match status" value="1"/>
</dbReference>
<dbReference type="Proteomes" id="UP001183127">
    <property type="component" value="Chromosome"/>
</dbReference>
<evidence type="ECO:0000313" key="4">
    <source>
        <dbReference type="Proteomes" id="UP001183127"/>
    </source>
</evidence>
<sequence>MAYQLTSSADLVLRLEDGATVPRGHRFWDEYESWLAAGNTPAPVEKTGSVSDEKHWRDAQIARLRWLRERHMDEQASAGPTTLTGEMHKQLLAYLQALRDWPQSAAYPDASQRPGEPDWLASQLRQQ</sequence>
<name>A0ABY9QUP8_9PSED</name>
<feature type="domain" description="Phage tail assembly chaperone-like" evidence="2">
    <location>
        <begin position="53"/>
        <end position="118"/>
    </location>
</feature>
<evidence type="ECO:0000256" key="1">
    <source>
        <dbReference type="SAM" id="MobiDB-lite"/>
    </source>
</evidence>
<evidence type="ECO:0000313" key="3">
    <source>
        <dbReference type="EMBL" id="WMW07444.1"/>
    </source>
</evidence>
<accession>A0ABY9QUP8</accession>
<gene>
    <name evidence="3" type="ORF">RAH46_08885</name>
</gene>
<keyword evidence="4" id="KW-1185">Reference proteome</keyword>
<reference evidence="3 4" key="1">
    <citation type="submission" date="2023-08" db="EMBL/GenBank/DDBJ databases">
        <title>Complete Genome Sequence of Pseudomonas entomophila TVIN A01.</title>
        <authorList>
            <person name="Shelke T."/>
            <person name="Mahar N.S."/>
            <person name="Gupta I."/>
            <person name="Gupta V."/>
        </authorList>
    </citation>
    <scope>NUCLEOTIDE SEQUENCE [LARGE SCALE GENOMIC DNA]</scope>
    <source>
        <strain evidence="3 4">TVIN-A01</strain>
    </source>
</reference>
<dbReference type="RefSeq" id="WP_011535194.1">
    <property type="nucleotide sequence ID" value="NZ_CP132921.1"/>
</dbReference>
<evidence type="ECO:0000259" key="2">
    <source>
        <dbReference type="Pfam" id="PF16778"/>
    </source>
</evidence>